<dbReference type="RefSeq" id="WP_338436297.1">
    <property type="nucleotide sequence ID" value="NZ_JAUYVH010000003.1"/>
</dbReference>
<name>A0ABU1BQU4_9BURK</name>
<evidence type="ECO:0000313" key="1">
    <source>
        <dbReference type="EMBL" id="MDQ9170376.1"/>
    </source>
</evidence>
<proteinExistence type="predicted"/>
<evidence type="ECO:0000313" key="2">
    <source>
        <dbReference type="Proteomes" id="UP001225596"/>
    </source>
</evidence>
<dbReference type="EMBL" id="JAUYVH010000003">
    <property type="protein sequence ID" value="MDQ9170376.1"/>
    <property type="molecule type" value="Genomic_DNA"/>
</dbReference>
<comment type="caution">
    <text evidence="1">The sequence shown here is derived from an EMBL/GenBank/DDBJ whole genome shotgun (WGS) entry which is preliminary data.</text>
</comment>
<sequence length="71" mass="7781">MPTLEYTRKAGKGLTYEIIYDKGEYFIKRNGAMKKAVSDAMATGVAPHEATPDLMLKLAIGDIESLNGMDE</sequence>
<gene>
    <name evidence="1" type="ORF">Q8A64_08120</name>
</gene>
<reference evidence="1 2" key="1">
    <citation type="submission" date="2023-08" db="EMBL/GenBank/DDBJ databases">
        <title>Oxalobacteraceae gen .nov., isolated from river sludge outside the plant.</title>
        <authorList>
            <person name="Zhao S.Y."/>
        </authorList>
    </citation>
    <scope>NUCLEOTIDE SEQUENCE [LARGE SCALE GENOMIC DNA]</scope>
    <source>
        <strain evidence="1 2">R-40</strain>
    </source>
</reference>
<accession>A0ABU1BQU4</accession>
<dbReference type="Proteomes" id="UP001225596">
    <property type="component" value="Unassembled WGS sequence"/>
</dbReference>
<keyword evidence="2" id="KW-1185">Reference proteome</keyword>
<organism evidence="1 2">
    <name type="scientific">Keguizhuia sedimenti</name>
    <dbReference type="NCBI Taxonomy" id="3064264"/>
    <lineage>
        <taxon>Bacteria</taxon>
        <taxon>Pseudomonadati</taxon>
        <taxon>Pseudomonadota</taxon>
        <taxon>Betaproteobacteria</taxon>
        <taxon>Burkholderiales</taxon>
        <taxon>Oxalobacteraceae</taxon>
        <taxon>Keguizhuia</taxon>
    </lineage>
</organism>
<protein>
    <submittedName>
        <fullName evidence="1">Uncharacterized protein</fullName>
    </submittedName>
</protein>